<protein>
    <submittedName>
        <fullName evidence="5">L-2-haloalkanoic acid dehalogenase</fullName>
    </submittedName>
</protein>
<proteinExistence type="predicted"/>
<evidence type="ECO:0000313" key="6">
    <source>
        <dbReference type="Proteomes" id="UP000188184"/>
    </source>
</evidence>
<dbReference type="PRINTS" id="PR00413">
    <property type="entry name" value="HADHALOGNASE"/>
</dbReference>
<dbReference type="OrthoDB" id="9802350at2"/>
<dbReference type="InterPro" id="IPR051400">
    <property type="entry name" value="HAD-like_hydrolase"/>
</dbReference>
<evidence type="ECO:0000256" key="1">
    <source>
        <dbReference type="ARBA" id="ARBA00001946"/>
    </source>
</evidence>
<dbReference type="PANTHER" id="PTHR46470:SF2">
    <property type="entry name" value="GLYCERALDEHYDE 3-PHOSPHATE PHOSPHATASE"/>
    <property type="match status" value="1"/>
</dbReference>
<dbReference type="SUPFAM" id="SSF56784">
    <property type="entry name" value="HAD-like"/>
    <property type="match status" value="1"/>
</dbReference>
<dbReference type="GO" id="GO:0016791">
    <property type="term" value="F:phosphatase activity"/>
    <property type="evidence" value="ECO:0007669"/>
    <property type="project" value="TreeGrafter"/>
</dbReference>
<reference evidence="5 6" key="1">
    <citation type="submission" date="2017-02" db="EMBL/GenBank/DDBJ databases">
        <title>The complete genomic sequence of a novel cold adapted crude oil-degrading bacterium Planococcus qaidamina Y42.</title>
        <authorList>
            <person name="Yang R."/>
        </authorList>
    </citation>
    <scope>NUCLEOTIDE SEQUENCE [LARGE SCALE GENOMIC DNA]</scope>
    <source>
        <strain evidence="5 6">Y42</strain>
    </source>
</reference>
<dbReference type="InterPro" id="IPR023214">
    <property type="entry name" value="HAD_sf"/>
</dbReference>
<evidence type="ECO:0000256" key="2">
    <source>
        <dbReference type="ARBA" id="ARBA00022723"/>
    </source>
</evidence>
<keyword evidence="6" id="KW-1185">Reference proteome</keyword>
<evidence type="ECO:0000313" key="5">
    <source>
        <dbReference type="EMBL" id="AQQ52581.1"/>
    </source>
</evidence>
<name>A0A1Q2KWL1_9BACL</name>
<dbReference type="Proteomes" id="UP000188184">
    <property type="component" value="Chromosome"/>
</dbReference>
<keyword evidence="2" id="KW-0479">Metal-binding</keyword>
<dbReference type="GO" id="GO:0044281">
    <property type="term" value="P:small molecule metabolic process"/>
    <property type="evidence" value="ECO:0007669"/>
    <property type="project" value="UniProtKB-ARBA"/>
</dbReference>
<sequence length="225" mass="25625">MIHAVLFDLDGTLLDRDASIRLFIEAQYDRLAGWVGHIPKKLYTERFITLDAHGYVWKDKVYRTLISEFEITGISADELLADYVTNFREYCVPFTGLEKMLGKLQHMNVRLGMITNGRTAFQLGNIRALGIEEVFDVLLVSEQEGLKKPDPRIFQKALRMLDVSPEASCFVGDHPLNDVLAAQAVGMKGIWKENDQWHEGSADFVIKNLEELSGMIERLKEKCDC</sequence>
<dbReference type="Gene3D" id="3.40.50.1000">
    <property type="entry name" value="HAD superfamily/HAD-like"/>
    <property type="match status" value="1"/>
</dbReference>
<gene>
    <name evidence="5" type="ORF">B0X71_05375</name>
</gene>
<keyword evidence="4" id="KW-0460">Magnesium</keyword>
<dbReference type="InterPro" id="IPR006439">
    <property type="entry name" value="HAD-SF_hydro_IA"/>
</dbReference>
<comment type="cofactor">
    <cofactor evidence="1">
        <name>Mg(2+)</name>
        <dbReference type="ChEBI" id="CHEBI:18420"/>
    </cofactor>
</comment>
<dbReference type="EMBL" id="CP019640">
    <property type="protein sequence ID" value="AQQ52581.1"/>
    <property type="molecule type" value="Genomic_DNA"/>
</dbReference>
<dbReference type="RefSeq" id="WP_077588464.1">
    <property type="nucleotide sequence ID" value="NZ_CP019640.1"/>
</dbReference>
<keyword evidence="3" id="KW-0378">Hydrolase</keyword>
<dbReference type="PANTHER" id="PTHR46470">
    <property type="entry name" value="N-ACYLNEURAMINATE-9-PHOSPHATASE"/>
    <property type="match status" value="1"/>
</dbReference>
<organism evidence="5 6">
    <name type="scientific">Planococcus lenghuensis</name>
    <dbReference type="NCBI Taxonomy" id="2213202"/>
    <lineage>
        <taxon>Bacteria</taxon>
        <taxon>Bacillati</taxon>
        <taxon>Bacillota</taxon>
        <taxon>Bacilli</taxon>
        <taxon>Bacillales</taxon>
        <taxon>Caryophanaceae</taxon>
        <taxon>Planococcus</taxon>
    </lineage>
</organism>
<accession>A0A1Q2KWL1</accession>
<dbReference type="NCBIfam" id="TIGR01509">
    <property type="entry name" value="HAD-SF-IA-v3"/>
    <property type="match status" value="1"/>
</dbReference>
<dbReference type="SFLD" id="SFLDS00003">
    <property type="entry name" value="Haloacid_Dehalogenase"/>
    <property type="match status" value="1"/>
</dbReference>
<dbReference type="GO" id="GO:0046872">
    <property type="term" value="F:metal ion binding"/>
    <property type="evidence" value="ECO:0007669"/>
    <property type="project" value="UniProtKB-KW"/>
</dbReference>
<evidence type="ECO:0000256" key="3">
    <source>
        <dbReference type="ARBA" id="ARBA00022801"/>
    </source>
</evidence>
<dbReference type="SFLD" id="SFLDG01129">
    <property type="entry name" value="C1.5:_HAD__Beta-PGM__Phosphata"/>
    <property type="match status" value="1"/>
</dbReference>
<dbReference type="InterPro" id="IPR036412">
    <property type="entry name" value="HAD-like_sf"/>
</dbReference>
<dbReference type="NCBIfam" id="TIGR01549">
    <property type="entry name" value="HAD-SF-IA-v1"/>
    <property type="match status" value="1"/>
</dbReference>
<dbReference type="AlphaFoldDB" id="A0A1Q2KWL1"/>
<dbReference type="Pfam" id="PF13419">
    <property type="entry name" value="HAD_2"/>
    <property type="match status" value="1"/>
</dbReference>
<dbReference type="KEGG" id="pmar:B0X71_05375"/>
<evidence type="ECO:0000256" key="4">
    <source>
        <dbReference type="ARBA" id="ARBA00022842"/>
    </source>
</evidence>
<dbReference type="Gene3D" id="1.10.150.520">
    <property type="match status" value="1"/>
</dbReference>
<dbReference type="InterPro" id="IPR041492">
    <property type="entry name" value="HAD_2"/>
</dbReference>